<reference evidence="1 2" key="1">
    <citation type="submission" date="2017-03" db="EMBL/GenBank/DDBJ databases">
        <authorList>
            <person name="Regsiter A."/>
            <person name="William W."/>
        </authorList>
    </citation>
    <scope>NUCLEOTIDE SEQUENCE [LARGE SCALE GENOMIC DNA]</scope>
    <source>
        <strain evidence="1">PRJEB5721</strain>
    </source>
</reference>
<sequence length="55" mass="6444">MHVCIGAGMRFDYCIRISHSESFAETSAFGWSNAFTGRKSFTRLRPFFGRHRRRT</sequence>
<gene>
    <name evidence="1" type="ORF">AFERRI_10849</name>
</gene>
<evidence type="ECO:0000313" key="1">
    <source>
        <dbReference type="EMBL" id="SMH64815.1"/>
    </source>
</evidence>
<proteinExistence type="predicted"/>
<keyword evidence="2" id="KW-1185">Reference proteome</keyword>
<name>A0ABY1MM85_9PROT</name>
<evidence type="ECO:0000313" key="2">
    <source>
        <dbReference type="Proteomes" id="UP000193925"/>
    </source>
</evidence>
<accession>A0ABY1MM85</accession>
<dbReference type="EMBL" id="LT841305">
    <property type="protein sequence ID" value="SMH64815.1"/>
    <property type="molecule type" value="Genomic_DNA"/>
</dbReference>
<protein>
    <submittedName>
        <fullName evidence="1">Uncharacterized protein</fullName>
    </submittedName>
</protein>
<dbReference type="Proteomes" id="UP000193925">
    <property type="component" value="Chromosome AFERRI"/>
</dbReference>
<organism evidence="1 2">
    <name type="scientific">Acidithiobacillus ferrivorans</name>
    <dbReference type="NCBI Taxonomy" id="160808"/>
    <lineage>
        <taxon>Bacteria</taxon>
        <taxon>Pseudomonadati</taxon>
        <taxon>Pseudomonadota</taxon>
        <taxon>Acidithiobacillia</taxon>
        <taxon>Acidithiobacillales</taxon>
        <taxon>Acidithiobacillaceae</taxon>
        <taxon>Acidithiobacillus</taxon>
    </lineage>
</organism>